<gene>
    <name evidence="1" type="ORF">RIF29_09729</name>
</gene>
<keyword evidence="2" id="KW-1185">Reference proteome</keyword>
<comment type="caution">
    <text evidence="1">The sequence shown here is derived from an EMBL/GenBank/DDBJ whole genome shotgun (WGS) entry which is preliminary data.</text>
</comment>
<protein>
    <submittedName>
        <fullName evidence="1">Uncharacterized protein</fullName>
    </submittedName>
</protein>
<accession>A0AAN9FV04</accession>
<evidence type="ECO:0000313" key="2">
    <source>
        <dbReference type="Proteomes" id="UP001372338"/>
    </source>
</evidence>
<name>A0AAN9FV04_CROPI</name>
<proteinExistence type="predicted"/>
<dbReference type="Gene3D" id="3.40.50.2000">
    <property type="entry name" value="Glycogen Phosphorylase B"/>
    <property type="match status" value="1"/>
</dbReference>
<dbReference type="EMBL" id="JAYWIO010000002">
    <property type="protein sequence ID" value="KAK7281601.1"/>
    <property type="molecule type" value="Genomic_DNA"/>
</dbReference>
<dbReference type="AlphaFoldDB" id="A0AAN9FV04"/>
<sequence>MASSVFGFAVANDGTVKATPLELLHGLHVENTKPNKPLVSKSLMLHVYHSEHRFNHKRLIKSQEPDFVNGQPDYKFETIPDGMPPSVEDATQDVPSFCIANKKHSYGLRMQH</sequence>
<evidence type="ECO:0000313" key="1">
    <source>
        <dbReference type="EMBL" id="KAK7281601.1"/>
    </source>
</evidence>
<reference evidence="1 2" key="1">
    <citation type="submission" date="2024-01" db="EMBL/GenBank/DDBJ databases">
        <title>The genomes of 5 underutilized Papilionoideae crops provide insights into root nodulation and disease resistanc.</title>
        <authorList>
            <person name="Yuan L."/>
        </authorList>
    </citation>
    <scope>NUCLEOTIDE SEQUENCE [LARGE SCALE GENOMIC DNA]</scope>
    <source>
        <strain evidence="1">ZHUSHIDOU_FW_LH</strain>
        <tissue evidence="1">Leaf</tissue>
    </source>
</reference>
<dbReference type="Proteomes" id="UP001372338">
    <property type="component" value="Unassembled WGS sequence"/>
</dbReference>
<organism evidence="1 2">
    <name type="scientific">Crotalaria pallida</name>
    <name type="common">Smooth rattlebox</name>
    <name type="synonym">Crotalaria striata</name>
    <dbReference type="NCBI Taxonomy" id="3830"/>
    <lineage>
        <taxon>Eukaryota</taxon>
        <taxon>Viridiplantae</taxon>
        <taxon>Streptophyta</taxon>
        <taxon>Embryophyta</taxon>
        <taxon>Tracheophyta</taxon>
        <taxon>Spermatophyta</taxon>
        <taxon>Magnoliopsida</taxon>
        <taxon>eudicotyledons</taxon>
        <taxon>Gunneridae</taxon>
        <taxon>Pentapetalae</taxon>
        <taxon>rosids</taxon>
        <taxon>fabids</taxon>
        <taxon>Fabales</taxon>
        <taxon>Fabaceae</taxon>
        <taxon>Papilionoideae</taxon>
        <taxon>50 kb inversion clade</taxon>
        <taxon>genistoids sensu lato</taxon>
        <taxon>core genistoids</taxon>
        <taxon>Crotalarieae</taxon>
        <taxon>Crotalaria</taxon>
    </lineage>
</organism>